<evidence type="ECO:0000313" key="5">
    <source>
        <dbReference type="Proteomes" id="UP001595812"/>
    </source>
</evidence>
<protein>
    <submittedName>
        <fullName evidence="4">T9SS type A sorting domain-containing protein</fullName>
    </submittedName>
</protein>
<sequence>MKNIYSLLFILLCLTTGKAQTFDFSISFIGVNSNTNNYQFALVATPSATITDGNTADMGAGFYIPLGLTIGNFETGNSNIPASEWSTQDLGSSNSSGDPYFISRVEAGSSSILLNGDGPFELVLFDVIANPNPTTGDITFVENGDPVFNELLFIENYMNINLGAGTINAYNQNEPTANSIAFNSLTVSDLKIEKATLELYPNPTKDYLNINSSFAIDAVEIFNVSGQSVLQTTQFNNIKVQSFQKGIYFARINMNGESITKKFVVY</sequence>
<gene>
    <name evidence="4" type="ORF">ACFOSX_06540</name>
</gene>
<accession>A0ABV8AJ56</accession>
<reference evidence="5" key="1">
    <citation type="journal article" date="2019" name="Int. J. Syst. Evol. Microbiol.">
        <title>The Global Catalogue of Microorganisms (GCM) 10K type strain sequencing project: providing services to taxonomists for standard genome sequencing and annotation.</title>
        <authorList>
            <consortium name="The Broad Institute Genomics Platform"/>
            <consortium name="The Broad Institute Genome Sequencing Center for Infectious Disease"/>
            <person name="Wu L."/>
            <person name="Ma J."/>
        </authorList>
    </citation>
    <scope>NUCLEOTIDE SEQUENCE [LARGE SCALE GENOMIC DNA]</scope>
    <source>
        <strain evidence="5">CECT 8979</strain>
    </source>
</reference>
<evidence type="ECO:0000256" key="2">
    <source>
        <dbReference type="SAM" id="SignalP"/>
    </source>
</evidence>
<evidence type="ECO:0000313" key="4">
    <source>
        <dbReference type="EMBL" id="MFC3876886.1"/>
    </source>
</evidence>
<feature type="chain" id="PRO_5045534403" evidence="2">
    <location>
        <begin position="22"/>
        <end position="266"/>
    </location>
</feature>
<dbReference type="InterPro" id="IPR026444">
    <property type="entry name" value="Secre_tail"/>
</dbReference>
<feature type="domain" description="Secretion system C-terminal sorting" evidence="3">
    <location>
        <begin position="199"/>
        <end position="265"/>
    </location>
</feature>
<keyword evidence="1 2" id="KW-0732">Signal</keyword>
<dbReference type="NCBIfam" id="TIGR04183">
    <property type="entry name" value="Por_Secre_tail"/>
    <property type="match status" value="1"/>
</dbReference>
<comment type="caution">
    <text evidence="4">The sequence shown here is derived from an EMBL/GenBank/DDBJ whole genome shotgun (WGS) entry which is preliminary data.</text>
</comment>
<evidence type="ECO:0000259" key="3">
    <source>
        <dbReference type="Pfam" id="PF18962"/>
    </source>
</evidence>
<dbReference type="EMBL" id="JBHSAT010000004">
    <property type="protein sequence ID" value="MFC3876886.1"/>
    <property type="molecule type" value="Genomic_DNA"/>
</dbReference>
<name>A0ABV8AJ56_9FLAO</name>
<proteinExistence type="predicted"/>
<dbReference type="RefSeq" id="WP_386098213.1">
    <property type="nucleotide sequence ID" value="NZ_JBHSAT010000004.1"/>
</dbReference>
<evidence type="ECO:0000256" key="1">
    <source>
        <dbReference type="ARBA" id="ARBA00022729"/>
    </source>
</evidence>
<dbReference type="Proteomes" id="UP001595812">
    <property type="component" value="Unassembled WGS sequence"/>
</dbReference>
<organism evidence="4 5">
    <name type="scientific">Winogradskyella maritima</name>
    <dbReference type="NCBI Taxonomy" id="1517766"/>
    <lineage>
        <taxon>Bacteria</taxon>
        <taxon>Pseudomonadati</taxon>
        <taxon>Bacteroidota</taxon>
        <taxon>Flavobacteriia</taxon>
        <taxon>Flavobacteriales</taxon>
        <taxon>Flavobacteriaceae</taxon>
        <taxon>Winogradskyella</taxon>
    </lineage>
</organism>
<dbReference type="Pfam" id="PF18962">
    <property type="entry name" value="Por_Secre_tail"/>
    <property type="match status" value="1"/>
</dbReference>
<feature type="signal peptide" evidence="2">
    <location>
        <begin position="1"/>
        <end position="21"/>
    </location>
</feature>
<keyword evidence="5" id="KW-1185">Reference proteome</keyword>